<keyword evidence="8 9" id="KW-0472">Membrane</keyword>
<evidence type="ECO:0000256" key="4">
    <source>
        <dbReference type="ARBA" id="ARBA00022692"/>
    </source>
</evidence>
<organism evidence="10 11">
    <name type="scientific">Panicum miliaceum</name>
    <name type="common">Proso millet</name>
    <name type="synonym">Broomcorn millet</name>
    <dbReference type="NCBI Taxonomy" id="4540"/>
    <lineage>
        <taxon>Eukaryota</taxon>
        <taxon>Viridiplantae</taxon>
        <taxon>Streptophyta</taxon>
        <taxon>Embryophyta</taxon>
        <taxon>Tracheophyta</taxon>
        <taxon>Spermatophyta</taxon>
        <taxon>Magnoliopsida</taxon>
        <taxon>Liliopsida</taxon>
        <taxon>Poales</taxon>
        <taxon>Poaceae</taxon>
        <taxon>PACMAD clade</taxon>
        <taxon>Panicoideae</taxon>
        <taxon>Panicodae</taxon>
        <taxon>Paniceae</taxon>
        <taxon>Panicinae</taxon>
        <taxon>Panicum</taxon>
        <taxon>Panicum sect. Panicum</taxon>
    </lineage>
</organism>
<name>A0A3L6T2N3_PANMI</name>
<evidence type="ECO:0000256" key="7">
    <source>
        <dbReference type="ARBA" id="ARBA00022989"/>
    </source>
</evidence>
<evidence type="ECO:0000256" key="3">
    <source>
        <dbReference type="ARBA" id="ARBA00005227"/>
    </source>
</evidence>
<feature type="transmembrane region" description="Helical" evidence="9">
    <location>
        <begin position="585"/>
        <end position="608"/>
    </location>
</feature>
<feature type="transmembrane region" description="Helical" evidence="9">
    <location>
        <begin position="484"/>
        <end position="505"/>
    </location>
</feature>
<evidence type="ECO:0000256" key="1">
    <source>
        <dbReference type="ARBA" id="ARBA00004337"/>
    </source>
</evidence>
<evidence type="ECO:0000256" key="6">
    <source>
        <dbReference type="ARBA" id="ARBA00022753"/>
    </source>
</evidence>
<keyword evidence="4 9" id="KW-0812">Transmembrane</keyword>
<feature type="transmembrane region" description="Helical" evidence="9">
    <location>
        <begin position="517"/>
        <end position="543"/>
    </location>
</feature>
<gene>
    <name evidence="10" type="ORF">C2845_PM05G04090</name>
</gene>
<evidence type="ECO:0000256" key="2">
    <source>
        <dbReference type="ARBA" id="ARBA00004653"/>
    </source>
</evidence>
<sequence>MLPSSGGARGRGLGRPLLLGLALALASLLAPASASESDHKYKAEEPVKLWVNKVGPYNNPQETYNYYSLPFCQPSENPIHKWGGLGEVLGGNELIDSQLEIKFLRNEEKVSICTLELDSKKVQQFADAIENSYWFEFFIGFVGETDKNSENKHYLYTHKNILVKYNENRIIHVNLTQESPKLLEAGKKLDMTYSVKWVATDVSFARRFEVYLDYPFFEHQIHWFSIFNSFMMVIFLTGLVSMILMRTLRNDYAKYAREDDDLESLERDVNEESGWKLVHGDVFRPPRSLMFLSALVGIGTQLAALILLVIVLAIVGMLYIGRGAIITTFIVCYALTSFISGYVSGGLYSRNGVSVHILILHVLLLSFEKTLLTSIYGLSNALLESVTGKNWIKAMVLTASLFPFLCFSIGFALNTIAIFYRSLAAIPFGTMVVMFVLWAFISFPLVLLGTVVGRNWSGAPNNPCRVKTIPRPIPEKKWYLTPSVISLMGGLLPFGSIFIEMYFVFTSFWNYKVYYVYGFMLLVFVILLIVTICVTIVGTYFLLNAENYYWQWTSFFSAASTALYVYLYSIYYYHVKTKMSGFFQTSFYFGYTLMFCLGLGILCGAIGYVGSTLFGDWACKQAWWYQGWAEQVDPEYKGFTYYVNAEMPVEKK</sequence>
<evidence type="ECO:0000313" key="11">
    <source>
        <dbReference type="Proteomes" id="UP000275267"/>
    </source>
</evidence>
<dbReference type="AlphaFoldDB" id="A0A3L6T2N3"/>
<protein>
    <recommendedName>
        <fullName evidence="9">Transmembrane 9 superfamily member</fullName>
    </recommendedName>
</protein>
<comment type="subcellular location">
    <subcellularLocation>
        <location evidence="1">Endosome membrane</location>
        <topology evidence="1">Multi-pass membrane protein</topology>
    </subcellularLocation>
    <subcellularLocation>
        <location evidence="2">Golgi apparatus membrane</location>
        <topology evidence="2">Multi-pass membrane protein</topology>
    </subcellularLocation>
</comment>
<feature type="transmembrane region" description="Helical" evidence="9">
    <location>
        <begin position="289"/>
        <end position="318"/>
    </location>
</feature>
<comment type="similarity">
    <text evidence="3 9">Belongs to the nonaspanin (TM9SF) (TC 9.A.2) family.</text>
</comment>
<dbReference type="STRING" id="4540.A0A3L6T2N3"/>
<feature type="transmembrane region" description="Helical" evidence="9">
    <location>
        <begin position="324"/>
        <end position="343"/>
    </location>
</feature>
<evidence type="ECO:0000256" key="5">
    <source>
        <dbReference type="ARBA" id="ARBA00022729"/>
    </source>
</evidence>
<keyword evidence="5 9" id="KW-0732">Signal</keyword>
<evidence type="ECO:0000256" key="9">
    <source>
        <dbReference type="RuleBase" id="RU363079"/>
    </source>
</evidence>
<feature type="signal peptide" evidence="9">
    <location>
        <begin position="1"/>
        <end position="34"/>
    </location>
</feature>
<feature type="transmembrane region" description="Helical" evidence="9">
    <location>
        <begin position="355"/>
        <end position="376"/>
    </location>
</feature>
<evidence type="ECO:0000256" key="8">
    <source>
        <dbReference type="ARBA" id="ARBA00023136"/>
    </source>
</evidence>
<keyword evidence="6" id="KW-0967">Endosome</keyword>
<dbReference type="Proteomes" id="UP000275267">
    <property type="component" value="Unassembled WGS sequence"/>
</dbReference>
<dbReference type="Pfam" id="PF02990">
    <property type="entry name" value="EMP70"/>
    <property type="match status" value="1"/>
</dbReference>
<feature type="transmembrane region" description="Helical" evidence="9">
    <location>
        <begin position="396"/>
        <end position="420"/>
    </location>
</feature>
<dbReference type="OrthoDB" id="1666796at2759"/>
<dbReference type="PANTHER" id="PTHR10766:SF48">
    <property type="entry name" value="TRANSMEMBRANE 9 SUPERFAMILY MEMBER"/>
    <property type="match status" value="1"/>
</dbReference>
<proteinExistence type="inferred from homology"/>
<dbReference type="EMBL" id="PQIB02000003">
    <property type="protein sequence ID" value="RLN30959.1"/>
    <property type="molecule type" value="Genomic_DNA"/>
</dbReference>
<reference evidence="11" key="1">
    <citation type="journal article" date="2019" name="Nat. Commun.">
        <title>The genome of broomcorn millet.</title>
        <authorList>
            <person name="Zou C."/>
            <person name="Miki D."/>
            <person name="Li D."/>
            <person name="Tang Q."/>
            <person name="Xiao L."/>
            <person name="Rajput S."/>
            <person name="Deng P."/>
            <person name="Jia W."/>
            <person name="Huang R."/>
            <person name="Zhang M."/>
            <person name="Sun Y."/>
            <person name="Hu J."/>
            <person name="Fu X."/>
            <person name="Schnable P.S."/>
            <person name="Li F."/>
            <person name="Zhang H."/>
            <person name="Feng B."/>
            <person name="Zhu X."/>
            <person name="Liu R."/>
            <person name="Schnable J.C."/>
            <person name="Zhu J.-K."/>
            <person name="Zhang H."/>
        </authorList>
    </citation>
    <scope>NUCLEOTIDE SEQUENCE [LARGE SCALE GENOMIC DNA]</scope>
</reference>
<comment type="caution">
    <text evidence="10">The sequence shown here is derived from an EMBL/GenBank/DDBJ whole genome shotgun (WGS) entry which is preliminary data.</text>
</comment>
<feature type="transmembrane region" description="Helical" evidence="9">
    <location>
        <begin position="549"/>
        <end position="573"/>
    </location>
</feature>
<dbReference type="GO" id="GO:0000139">
    <property type="term" value="C:Golgi membrane"/>
    <property type="evidence" value="ECO:0007669"/>
    <property type="project" value="UniProtKB-SubCell"/>
</dbReference>
<dbReference type="PANTHER" id="PTHR10766">
    <property type="entry name" value="TRANSMEMBRANE 9 SUPERFAMILY PROTEIN"/>
    <property type="match status" value="1"/>
</dbReference>
<keyword evidence="11" id="KW-1185">Reference proteome</keyword>
<evidence type="ECO:0000313" key="10">
    <source>
        <dbReference type="EMBL" id="RLN30959.1"/>
    </source>
</evidence>
<feature type="transmembrane region" description="Helical" evidence="9">
    <location>
        <begin position="223"/>
        <end position="245"/>
    </location>
</feature>
<accession>A0A3L6T2N3</accession>
<dbReference type="GO" id="GO:0010008">
    <property type="term" value="C:endosome membrane"/>
    <property type="evidence" value="ECO:0007669"/>
    <property type="project" value="UniProtKB-SubCell"/>
</dbReference>
<dbReference type="InterPro" id="IPR004240">
    <property type="entry name" value="EMP70"/>
</dbReference>
<keyword evidence="7 9" id="KW-1133">Transmembrane helix</keyword>
<dbReference type="GO" id="GO:0072657">
    <property type="term" value="P:protein localization to membrane"/>
    <property type="evidence" value="ECO:0007669"/>
    <property type="project" value="TreeGrafter"/>
</dbReference>
<feature type="chain" id="PRO_5017851923" description="Transmembrane 9 superfamily member" evidence="9">
    <location>
        <begin position="35"/>
        <end position="652"/>
    </location>
</feature>
<feature type="transmembrane region" description="Helical" evidence="9">
    <location>
        <begin position="432"/>
        <end position="452"/>
    </location>
</feature>